<dbReference type="SUPFAM" id="SSF56059">
    <property type="entry name" value="Glutathione synthetase ATP-binding domain-like"/>
    <property type="match status" value="1"/>
</dbReference>
<feature type="region of interest" description="Disordered" evidence="15">
    <location>
        <begin position="163"/>
        <end position="184"/>
    </location>
</feature>
<comment type="similarity">
    <text evidence="4">Belongs to the PEP-utilizing enzyme family.</text>
</comment>
<evidence type="ECO:0000313" key="18">
    <source>
        <dbReference type="Proteomes" id="UP000503540"/>
    </source>
</evidence>
<comment type="function">
    <text evidence="2">Catalyzes the phosphorylation of pyruvate to phosphoenolpyruvate.</text>
</comment>
<dbReference type="Pfam" id="PF01326">
    <property type="entry name" value="PPDK_N"/>
    <property type="match status" value="1"/>
</dbReference>
<dbReference type="AlphaFoldDB" id="A0A6G9YGZ1"/>
<organism evidence="17 18">
    <name type="scientific">Nocardia arthritidis</name>
    <dbReference type="NCBI Taxonomy" id="228602"/>
    <lineage>
        <taxon>Bacteria</taxon>
        <taxon>Bacillati</taxon>
        <taxon>Actinomycetota</taxon>
        <taxon>Actinomycetes</taxon>
        <taxon>Mycobacteriales</taxon>
        <taxon>Nocardiaceae</taxon>
        <taxon>Nocardia</taxon>
    </lineage>
</organism>
<keyword evidence="11" id="KW-0067">ATP-binding</keyword>
<dbReference type="UniPathway" id="UPA00138"/>
<evidence type="ECO:0000256" key="13">
    <source>
        <dbReference type="ARBA" id="ARBA00033470"/>
    </source>
</evidence>
<evidence type="ECO:0000256" key="8">
    <source>
        <dbReference type="ARBA" id="ARBA00022723"/>
    </source>
</evidence>
<reference evidence="17 18" key="1">
    <citation type="journal article" date="2019" name="ACS Chem. Biol.">
        <title>Identification and Mobilization of a Cryptic Antibiotic Biosynthesis Gene Locus from a Human-Pathogenic Nocardia Isolate.</title>
        <authorList>
            <person name="Herisse M."/>
            <person name="Ishida K."/>
            <person name="Porter J.L."/>
            <person name="Howden B."/>
            <person name="Hertweck C."/>
            <person name="Stinear T.P."/>
            <person name="Pidot S.J."/>
        </authorList>
    </citation>
    <scope>NUCLEOTIDE SEQUENCE [LARGE SCALE GENOMIC DNA]</scope>
    <source>
        <strain evidence="17 18">AUSMDU00012717</strain>
    </source>
</reference>
<comment type="pathway">
    <text evidence="3">Carbohydrate biosynthesis; gluconeogenesis.</text>
</comment>
<evidence type="ECO:0000313" key="17">
    <source>
        <dbReference type="EMBL" id="QIS12509.1"/>
    </source>
</evidence>
<proteinExistence type="inferred from homology"/>
<evidence type="ECO:0000256" key="7">
    <source>
        <dbReference type="ARBA" id="ARBA00022679"/>
    </source>
</evidence>
<name>A0A6G9YGZ1_9NOCA</name>
<comment type="cofactor">
    <cofactor evidence="1">
        <name>Mg(2+)</name>
        <dbReference type="ChEBI" id="CHEBI:18420"/>
    </cofactor>
</comment>
<keyword evidence="18" id="KW-1185">Reference proteome</keyword>
<sequence length="184" mass="19303">MEFVRDIADIRLTDEVEAGGKGANLGELTAARLPVPAAFVVLRSGYLDAMRRGGVAEDLAAEHKAALAAVGSDAELTHRCERLRELVGNAGMPKDLAKQIRRAYAALGTEDEPAVVAVRSSATGEDSASASFAGMNVTATNVRGADEVVEAVRACWPHCSARAPKPIAPNGNSTAHRPWPSSCR</sequence>
<keyword evidence="10" id="KW-0418">Kinase</keyword>
<dbReference type="InterPro" id="IPR002192">
    <property type="entry name" value="PPDK_AMP/ATP-bd"/>
</dbReference>
<evidence type="ECO:0000256" key="1">
    <source>
        <dbReference type="ARBA" id="ARBA00001946"/>
    </source>
</evidence>
<dbReference type="InterPro" id="IPR006319">
    <property type="entry name" value="PEP_synth"/>
</dbReference>
<evidence type="ECO:0000256" key="2">
    <source>
        <dbReference type="ARBA" id="ARBA00002988"/>
    </source>
</evidence>
<evidence type="ECO:0000256" key="6">
    <source>
        <dbReference type="ARBA" id="ARBA00021623"/>
    </source>
</evidence>
<protein>
    <recommendedName>
        <fullName evidence="6">Phosphoenolpyruvate synthase</fullName>
        <ecNumber evidence="5">2.7.9.2</ecNumber>
    </recommendedName>
    <alternativeName>
        <fullName evidence="13">Pyruvate, water dikinase</fullName>
    </alternativeName>
</protein>
<accession>A0A6G9YGZ1</accession>
<gene>
    <name evidence="17" type="ORF">F5544_23250</name>
</gene>
<comment type="catalytic activity">
    <reaction evidence="14">
        <text>pyruvate + ATP + H2O = phosphoenolpyruvate + AMP + phosphate + 2 H(+)</text>
        <dbReference type="Rhea" id="RHEA:11364"/>
        <dbReference type="ChEBI" id="CHEBI:15361"/>
        <dbReference type="ChEBI" id="CHEBI:15377"/>
        <dbReference type="ChEBI" id="CHEBI:15378"/>
        <dbReference type="ChEBI" id="CHEBI:30616"/>
        <dbReference type="ChEBI" id="CHEBI:43474"/>
        <dbReference type="ChEBI" id="CHEBI:58702"/>
        <dbReference type="ChEBI" id="CHEBI:456215"/>
        <dbReference type="EC" id="2.7.9.2"/>
    </reaction>
</comment>
<dbReference type="Gene3D" id="3.30.1490.20">
    <property type="entry name" value="ATP-grasp fold, A domain"/>
    <property type="match status" value="1"/>
</dbReference>
<evidence type="ECO:0000256" key="15">
    <source>
        <dbReference type="SAM" id="MobiDB-lite"/>
    </source>
</evidence>
<evidence type="ECO:0000256" key="12">
    <source>
        <dbReference type="ARBA" id="ARBA00022842"/>
    </source>
</evidence>
<keyword evidence="12" id="KW-0460">Magnesium</keyword>
<dbReference type="InterPro" id="IPR013815">
    <property type="entry name" value="ATP_grasp_subdomain_1"/>
</dbReference>
<evidence type="ECO:0000256" key="9">
    <source>
        <dbReference type="ARBA" id="ARBA00022741"/>
    </source>
</evidence>
<dbReference type="PANTHER" id="PTHR43030">
    <property type="entry name" value="PHOSPHOENOLPYRUVATE SYNTHASE"/>
    <property type="match status" value="1"/>
</dbReference>
<dbReference type="GO" id="GO:0005524">
    <property type="term" value="F:ATP binding"/>
    <property type="evidence" value="ECO:0007669"/>
    <property type="project" value="UniProtKB-KW"/>
</dbReference>
<evidence type="ECO:0000256" key="4">
    <source>
        <dbReference type="ARBA" id="ARBA00007837"/>
    </source>
</evidence>
<dbReference type="GO" id="GO:0008986">
    <property type="term" value="F:pyruvate, water dikinase activity"/>
    <property type="evidence" value="ECO:0007669"/>
    <property type="project" value="UniProtKB-EC"/>
</dbReference>
<evidence type="ECO:0000256" key="10">
    <source>
        <dbReference type="ARBA" id="ARBA00022777"/>
    </source>
</evidence>
<dbReference type="EC" id="2.7.9.2" evidence="5"/>
<feature type="domain" description="Pyruvate phosphate dikinase AMP/ATP-binding" evidence="16">
    <location>
        <begin position="18"/>
        <end position="157"/>
    </location>
</feature>
<evidence type="ECO:0000256" key="5">
    <source>
        <dbReference type="ARBA" id="ARBA00011996"/>
    </source>
</evidence>
<evidence type="ECO:0000256" key="14">
    <source>
        <dbReference type="ARBA" id="ARBA00047700"/>
    </source>
</evidence>
<dbReference type="PANTHER" id="PTHR43030:SF1">
    <property type="entry name" value="PHOSPHOENOLPYRUVATE SYNTHASE"/>
    <property type="match status" value="1"/>
</dbReference>
<evidence type="ECO:0000256" key="3">
    <source>
        <dbReference type="ARBA" id="ARBA00004742"/>
    </source>
</evidence>
<evidence type="ECO:0000259" key="16">
    <source>
        <dbReference type="Pfam" id="PF01326"/>
    </source>
</evidence>
<dbReference type="GO" id="GO:0006094">
    <property type="term" value="P:gluconeogenesis"/>
    <property type="evidence" value="ECO:0007669"/>
    <property type="project" value="UniProtKB-UniPathway"/>
</dbReference>
<evidence type="ECO:0000256" key="11">
    <source>
        <dbReference type="ARBA" id="ARBA00022840"/>
    </source>
</evidence>
<dbReference type="EMBL" id="CP046172">
    <property type="protein sequence ID" value="QIS12509.1"/>
    <property type="molecule type" value="Genomic_DNA"/>
</dbReference>
<dbReference type="GO" id="GO:0046872">
    <property type="term" value="F:metal ion binding"/>
    <property type="evidence" value="ECO:0007669"/>
    <property type="project" value="UniProtKB-KW"/>
</dbReference>
<dbReference type="Proteomes" id="UP000503540">
    <property type="component" value="Chromosome"/>
</dbReference>
<keyword evidence="8" id="KW-0479">Metal-binding</keyword>
<dbReference type="KEGG" id="nah:F5544_23250"/>
<keyword evidence="7" id="KW-0808">Transferase</keyword>
<keyword evidence="9" id="KW-0547">Nucleotide-binding</keyword>